<evidence type="ECO:0000313" key="4">
    <source>
        <dbReference type="Proteomes" id="UP000054851"/>
    </source>
</evidence>
<evidence type="ECO:0000256" key="2">
    <source>
        <dbReference type="SAM" id="SignalP"/>
    </source>
</evidence>
<keyword evidence="2" id="KW-0732">Signal</keyword>
<proteinExistence type="predicted"/>
<organism evidence="3 4">
    <name type="scientific">Caballeronia hypogeia</name>
    <dbReference type="NCBI Taxonomy" id="1777140"/>
    <lineage>
        <taxon>Bacteria</taxon>
        <taxon>Pseudomonadati</taxon>
        <taxon>Pseudomonadota</taxon>
        <taxon>Betaproteobacteria</taxon>
        <taxon>Burkholderiales</taxon>
        <taxon>Burkholderiaceae</taxon>
        <taxon>Caballeronia</taxon>
    </lineage>
</organism>
<keyword evidence="4" id="KW-1185">Reference proteome</keyword>
<protein>
    <recommendedName>
        <fullName evidence="5">Lipoprotein</fullName>
    </recommendedName>
</protein>
<dbReference type="AlphaFoldDB" id="A0A158CDI1"/>
<evidence type="ECO:0008006" key="5">
    <source>
        <dbReference type="Google" id="ProtNLM"/>
    </source>
</evidence>
<comment type="caution">
    <text evidence="3">The sequence shown here is derived from an EMBL/GenBank/DDBJ whole genome shotgun (WGS) entry which is preliminary data.</text>
</comment>
<sequence>MRATLVLAVTSAVLAMSASVQAQDMKMAPAQADPTQQGAQGVATPNADTTSYGGAMPTTKASGASRDAWTGTSQLCTPGLSCNIYQGQ</sequence>
<accession>A0A158CDI1</accession>
<gene>
    <name evidence="3" type="ORF">AWB79_05176</name>
</gene>
<reference evidence="3" key="1">
    <citation type="submission" date="2016-01" db="EMBL/GenBank/DDBJ databases">
        <authorList>
            <person name="Peeters C."/>
        </authorList>
    </citation>
    <scope>NUCLEOTIDE SEQUENCE</scope>
    <source>
        <strain evidence="3">LMG 29322</strain>
    </source>
</reference>
<feature type="signal peptide" evidence="2">
    <location>
        <begin position="1"/>
        <end position="22"/>
    </location>
</feature>
<name>A0A158CDI1_9BURK</name>
<feature type="chain" id="PRO_5007622878" description="Lipoprotein" evidence="2">
    <location>
        <begin position="23"/>
        <end position="88"/>
    </location>
</feature>
<dbReference type="Proteomes" id="UP000054851">
    <property type="component" value="Unassembled WGS sequence"/>
</dbReference>
<feature type="region of interest" description="Disordered" evidence="1">
    <location>
        <begin position="27"/>
        <end position="72"/>
    </location>
</feature>
<evidence type="ECO:0000256" key="1">
    <source>
        <dbReference type="SAM" id="MobiDB-lite"/>
    </source>
</evidence>
<dbReference type="EMBL" id="FCOA02000021">
    <property type="protein sequence ID" value="SAK80359.1"/>
    <property type="molecule type" value="Genomic_DNA"/>
</dbReference>
<dbReference type="RefSeq" id="WP_232471014.1">
    <property type="nucleotide sequence ID" value="NZ_FCOA02000021.1"/>
</dbReference>
<evidence type="ECO:0000313" key="3">
    <source>
        <dbReference type="EMBL" id="SAK80359.1"/>
    </source>
</evidence>